<comment type="caution">
    <text evidence="1">The sequence shown here is derived from an EMBL/GenBank/DDBJ whole genome shotgun (WGS) entry which is preliminary data.</text>
</comment>
<accession>A0A814AFT0</accession>
<sequence>MSLMSGQTKNINVYSGYQSLFSFDKHELEIIIKFIDDWLHKGDQLFPINNNNNNNNNNSNVHTSLFEMDVSLLVSFVSLGMALVKDSEQQHLVLTFADNDLFKKEIRINNEQLYDRIKQKVTELSISSDDDGDINVFREEILMSIKQLCETSLEDERIIYYQ</sequence>
<dbReference type="AlphaFoldDB" id="A0A814AFT0"/>
<gene>
    <name evidence="1" type="ORF">GPM918_LOCUS9204</name>
    <name evidence="2" type="ORF">SRO942_LOCUS9205</name>
</gene>
<dbReference type="EMBL" id="CAJNOQ010001686">
    <property type="protein sequence ID" value="CAF0912131.1"/>
    <property type="molecule type" value="Genomic_DNA"/>
</dbReference>
<evidence type="ECO:0000313" key="2">
    <source>
        <dbReference type="EMBL" id="CAF3693041.1"/>
    </source>
</evidence>
<dbReference type="Proteomes" id="UP000663829">
    <property type="component" value="Unassembled WGS sequence"/>
</dbReference>
<proteinExistence type="predicted"/>
<evidence type="ECO:0000313" key="3">
    <source>
        <dbReference type="Proteomes" id="UP000663829"/>
    </source>
</evidence>
<name>A0A814AFT0_9BILA</name>
<reference evidence="1" key="1">
    <citation type="submission" date="2021-02" db="EMBL/GenBank/DDBJ databases">
        <authorList>
            <person name="Nowell W R."/>
        </authorList>
    </citation>
    <scope>NUCLEOTIDE SEQUENCE</scope>
</reference>
<dbReference type="Proteomes" id="UP000681722">
    <property type="component" value="Unassembled WGS sequence"/>
</dbReference>
<dbReference type="EMBL" id="CAJOBC010001686">
    <property type="protein sequence ID" value="CAF3693041.1"/>
    <property type="molecule type" value="Genomic_DNA"/>
</dbReference>
<organism evidence="1 3">
    <name type="scientific">Didymodactylos carnosus</name>
    <dbReference type="NCBI Taxonomy" id="1234261"/>
    <lineage>
        <taxon>Eukaryota</taxon>
        <taxon>Metazoa</taxon>
        <taxon>Spiralia</taxon>
        <taxon>Gnathifera</taxon>
        <taxon>Rotifera</taxon>
        <taxon>Eurotatoria</taxon>
        <taxon>Bdelloidea</taxon>
        <taxon>Philodinida</taxon>
        <taxon>Philodinidae</taxon>
        <taxon>Didymodactylos</taxon>
    </lineage>
</organism>
<keyword evidence="3" id="KW-1185">Reference proteome</keyword>
<evidence type="ECO:0000313" key="1">
    <source>
        <dbReference type="EMBL" id="CAF0912131.1"/>
    </source>
</evidence>
<protein>
    <submittedName>
        <fullName evidence="1">Uncharacterized protein</fullName>
    </submittedName>
</protein>